<reference evidence="2" key="1">
    <citation type="journal article" date="2020" name="Stud. Mycol.">
        <title>101 Dothideomycetes genomes: a test case for predicting lifestyles and emergence of pathogens.</title>
        <authorList>
            <person name="Haridas S."/>
            <person name="Albert R."/>
            <person name="Binder M."/>
            <person name="Bloem J."/>
            <person name="Labutti K."/>
            <person name="Salamov A."/>
            <person name="Andreopoulos B."/>
            <person name="Baker S."/>
            <person name="Barry K."/>
            <person name="Bills G."/>
            <person name="Bluhm B."/>
            <person name="Cannon C."/>
            <person name="Castanera R."/>
            <person name="Culley D."/>
            <person name="Daum C."/>
            <person name="Ezra D."/>
            <person name="Gonzalez J."/>
            <person name="Henrissat B."/>
            <person name="Kuo A."/>
            <person name="Liang C."/>
            <person name="Lipzen A."/>
            <person name="Lutzoni F."/>
            <person name="Magnuson J."/>
            <person name="Mondo S."/>
            <person name="Nolan M."/>
            <person name="Ohm R."/>
            <person name="Pangilinan J."/>
            <person name="Park H.-J."/>
            <person name="Ramirez L."/>
            <person name="Alfaro M."/>
            <person name="Sun H."/>
            <person name="Tritt A."/>
            <person name="Yoshinaga Y."/>
            <person name="Zwiers L.-H."/>
            <person name="Turgeon B."/>
            <person name="Goodwin S."/>
            <person name="Spatafora J."/>
            <person name="Crous P."/>
            <person name="Grigoriev I."/>
        </authorList>
    </citation>
    <scope>NUCLEOTIDE SEQUENCE</scope>
    <source>
        <strain evidence="2">HMLAC05119</strain>
    </source>
</reference>
<organism evidence="2 3">
    <name type="scientific">Ampelomyces quisqualis</name>
    <name type="common">Powdery mildew agent</name>
    <dbReference type="NCBI Taxonomy" id="50730"/>
    <lineage>
        <taxon>Eukaryota</taxon>
        <taxon>Fungi</taxon>
        <taxon>Dikarya</taxon>
        <taxon>Ascomycota</taxon>
        <taxon>Pezizomycotina</taxon>
        <taxon>Dothideomycetes</taxon>
        <taxon>Pleosporomycetidae</taxon>
        <taxon>Pleosporales</taxon>
        <taxon>Pleosporineae</taxon>
        <taxon>Phaeosphaeriaceae</taxon>
        <taxon>Ampelomyces</taxon>
    </lineage>
</organism>
<gene>
    <name evidence="2" type="ORF">BDU57DRAFT_512194</name>
</gene>
<evidence type="ECO:0000313" key="2">
    <source>
        <dbReference type="EMBL" id="KAF1919223.1"/>
    </source>
</evidence>
<proteinExistence type="predicted"/>
<evidence type="ECO:0000313" key="3">
    <source>
        <dbReference type="Proteomes" id="UP000800096"/>
    </source>
</evidence>
<name>A0A6A5QUT5_AMPQU</name>
<dbReference type="EMBL" id="ML979133">
    <property type="protein sequence ID" value="KAF1919223.1"/>
    <property type="molecule type" value="Genomic_DNA"/>
</dbReference>
<dbReference type="Proteomes" id="UP000800096">
    <property type="component" value="Unassembled WGS sequence"/>
</dbReference>
<dbReference type="AlphaFoldDB" id="A0A6A5QUT5"/>
<sequence length="133" mass="14806">MESARCVLTKALSLILLVSPAKPGPRAGSLALLPLILPPRCRMYIRHGALPPDPAAFILTPFKPLHSFRSSKSPSALPGCSPLVPFTSLFNRAYPRAHRRAANQRPHHHHTHCVSSSCRLYRPYPYTPLLSRR</sequence>
<feature type="signal peptide" evidence="1">
    <location>
        <begin position="1"/>
        <end position="23"/>
    </location>
</feature>
<keyword evidence="1" id="KW-0732">Signal</keyword>
<accession>A0A6A5QUT5</accession>
<feature type="chain" id="PRO_5025487790" description="Secreted protein" evidence="1">
    <location>
        <begin position="24"/>
        <end position="133"/>
    </location>
</feature>
<evidence type="ECO:0008006" key="4">
    <source>
        <dbReference type="Google" id="ProtNLM"/>
    </source>
</evidence>
<protein>
    <recommendedName>
        <fullName evidence="4">Secreted protein</fullName>
    </recommendedName>
</protein>
<evidence type="ECO:0000256" key="1">
    <source>
        <dbReference type="SAM" id="SignalP"/>
    </source>
</evidence>
<keyword evidence="3" id="KW-1185">Reference proteome</keyword>